<evidence type="ECO:0000313" key="2">
    <source>
        <dbReference type="EMBL" id="RLP68411.1"/>
    </source>
</evidence>
<dbReference type="Pfam" id="PF11228">
    <property type="entry name" value="DUF3027"/>
    <property type="match status" value="1"/>
</dbReference>
<accession>A0A3L6ZLK9</accession>
<feature type="compositionally biased region" description="Basic and acidic residues" evidence="1">
    <location>
        <begin position="245"/>
        <end position="264"/>
    </location>
</feature>
<evidence type="ECO:0000256" key="1">
    <source>
        <dbReference type="SAM" id="MobiDB-lite"/>
    </source>
</evidence>
<organism evidence="2 3">
    <name type="scientific">Mycetocola reblochoni</name>
    <dbReference type="NCBI Taxonomy" id="331618"/>
    <lineage>
        <taxon>Bacteria</taxon>
        <taxon>Bacillati</taxon>
        <taxon>Actinomycetota</taxon>
        <taxon>Actinomycetes</taxon>
        <taxon>Micrococcales</taxon>
        <taxon>Microbacteriaceae</taxon>
        <taxon>Mycetocola</taxon>
    </lineage>
</organism>
<evidence type="ECO:0000313" key="3">
    <source>
        <dbReference type="Proteomes" id="UP000275395"/>
    </source>
</evidence>
<feature type="compositionally biased region" description="Basic residues" evidence="1">
    <location>
        <begin position="293"/>
        <end position="307"/>
    </location>
</feature>
<gene>
    <name evidence="2" type="ORF">D9V30_10515</name>
</gene>
<dbReference type="Proteomes" id="UP000275395">
    <property type="component" value="Unassembled WGS sequence"/>
</dbReference>
<sequence>MLERSLRCSDVSRMSSMPDAGELNVEPATTDDVVEAATPAEAGGAKDAPVENGPRLADGVLTAAEPLARDALAEVTARSDVGSLTGIEALDPITGLLRFACTRPGYPDWSWTVAVARVDDSSPTTVLEVELLPGDGSLLAPQWLPWSERLAEYKAQQKAEAEARAAAGLADGDTDDDADDADADDADDVDALDEDDLDDALELADDDGVDAVDADDRDVVSQPDDSVDGRGDTGGARSRRSAGRPRSERAAEGRRSADSDEHAATADSDDQFSSDDIVPAGDDGDDSANQGRSKPRRRRFWQRRGRG</sequence>
<protein>
    <submittedName>
        <fullName evidence="2">DUF3027 domain-containing protein</fullName>
    </submittedName>
</protein>
<name>A0A3L6ZLK9_9MICO</name>
<proteinExistence type="predicted"/>
<feature type="region of interest" description="Disordered" evidence="1">
    <location>
        <begin position="162"/>
        <end position="307"/>
    </location>
</feature>
<dbReference type="EMBL" id="RCUW01000009">
    <property type="protein sequence ID" value="RLP68411.1"/>
    <property type="molecule type" value="Genomic_DNA"/>
</dbReference>
<comment type="caution">
    <text evidence="2">The sequence shown here is derived from an EMBL/GenBank/DDBJ whole genome shotgun (WGS) entry which is preliminary data.</text>
</comment>
<dbReference type="InterPro" id="IPR021391">
    <property type="entry name" value="DUF3027"/>
</dbReference>
<reference evidence="2 3" key="1">
    <citation type="submission" date="2018-10" db="EMBL/GenBank/DDBJ databases">
        <authorList>
            <person name="Li J."/>
        </authorList>
    </citation>
    <scope>NUCLEOTIDE SEQUENCE [LARGE SCALE GENOMIC DNA]</scope>
    <source>
        <strain evidence="2 3">JCM 30549</strain>
    </source>
</reference>
<dbReference type="AlphaFoldDB" id="A0A3L6ZLK9"/>
<feature type="region of interest" description="Disordered" evidence="1">
    <location>
        <begin position="1"/>
        <end position="52"/>
    </location>
</feature>
<feature type="compositionally biased region" description="Acidic residues" evidence="1">
    <location>
        <begin position="172"/>
        <end position="216"/>
    </location>
</feature>